<name>A0A8U0HSL0_9EURY</name>
<proteinExistence type="predicted"/>
<dbReference type="NCBIfam" id="TIGR04031">
    <property type="entry name" value="Htur_1727_fam"/>
    <property type="match status" value="1"/>
</dbReference>
<reference evidence="2 3" key="1">
    <citation type="submission" date="2022-04" db="EMBL/GenBank/DDBJ databases">
        <title>Diverse halophilic archaea isolated from saline environments.</title>
        <authorList>
            <person name="Cui H.-L."/>
        </authorList>
    </citation>
    <scope>NUCLEOTIDE SEQUENCE [LARGE SCALE GENOMIC DNA]</scope>
    <source>
        <strain evidence="2 3">XZYJT49</strain>
    </source>
</reference>
<dbReference type="RefSeq" id="WP_248649706.1">
    <property type="nucleotide sequence ID" value="NZ_CP096659.1"/>
</dbReference>
<dbReference type="Proteomes" id="UP000830729">
    <property type="component" value="Chromosome"/>
</dbReference>
<organism evidence="2 3">
    <name type="scientific">Halorussus limi</name>
    <dbReference type="NCBI Taxonomy" id="2938695"/>
    <lineage>
        <taxon>Archaea</taxon>
        <taxon>Methanobacteriati</taxon>
        <taxon>Methanobacteriota</taxon>
        <taxon>Stenosarchaea group</taxon>
        <taxon>Halobacteria</taxon>
        <taxon>Halobacteriales</taxon>
        <taxon>Haladaptataceae</taxon>
        <taxon>Halorussus</taxon>
    </lineage>
</organism>
<feature type="region of interest" description="Disordered" evidence="1">
    <location>
        <begin position="1"/>
        <end position="28"/>
    </location>
</feature>
<evidence type="ECO:0000313" key="2">
    <source>
        <dbReference type="EMBL" id="UPV73654.1"/>
    </source>
</evidence>
<feature type="region of interest" description="Disordered" evidence="1">
    <location>
        <begin position="84"/>
        <end position="109"/>
    </location>
</feature>
<feature type="compositionally biased region" description="Basic and acidic residues" evidence="1">
    <location>
        <begin position="1"/>
        <end position="17"/>
    </location>
</feature>
<dbReference type="KEGG" id="halx:M0R89_14040"/>
<evidence type="ECO:0000313" key="3">
    <source>
        <dbReference type="Proteomes" id="UP000830729"/>
    </source>
</evidence>
<accession>A0A8U0HSL0</accession>
<keyword evidence="3" id="KW-1185">Reference proteome</keyword>
<dbReference type="Gene3D" id="3.10.20.520">
    <property type="entry name" value="Phenylacetic acid degradation B"/>
    <property type="match status" value="1"/>
</dbReference>
<protein>
    <submittedName>
        <fullName evidence="2">Htur_1727 family rSAM-partnered candidate RiPP</fullName>
    </submittedName>
</protein>
<gene>
    <name evidence="2" type="ORF">M0R89_14040</name>
</gene>
<dbReference type="InterPro" id="IPR038693">
    <property type="entry name" value="PaaB_sf"/>
</dbReference>
<dbReference type="AlphaFoldDB" id="A0A8U0HSL0"/>
<dbReference type="EMBL" id="CP096659">
    <property type="protein sequence ID" value="UPV73654.1"/>
    <property type="molecule type" value="Genomic_DNA"/>
</dbReference>
<sequence length="109" mass="12021">MVEKARRARVEESRPDAEAESGADADREWEILAREGADDPPRYVGTVRAEDAAAAHEEATRLFCWYDREVWVCPAGAIRRFSADADDAGDSESELAVPESGSEGRTHEL</sequence>
<evidence type="ECO:0000256" key="1">
    <source>
        <dbReference type="SAM" id="MobiDB-lite"/>
    </source>
</evidence>
<dbReference type="InterPro" id="IPR023976">
    <property type="entry name" value="CHP04031_Htur1727"/>
</dbReference>
<dbReference type="GeneID" id="72186341"/>
<feature type="compositionally biased region" description="Acidic residues" evidence="1">
    <location>
        <begin position="84"/>
        <end position="93"/>
    </location>
</feature>